<organism evidence="6 7">
    <name type="scientific">Alteraurantiacibacter buctensis</name>
    <dbReference type="NCBI Taxonomy" id="1503981"/>
    <lineage>
        <taxon>Bacteria</taxon>
        <taxon>Pseudomonadati</taxon>
        <taxon>Pseudomonadota</taxon>
        <taxon>Alphaproteobacteria</taxon>
        <taxon>Sphingomonadales</taxon>
        <taxon>Erythrobacteraceae</taxon>
        <taxon>Alteraurantiacibacter</taxon>
    </lineage>
</organism>
<dbReference type="InterPro" id="IPR005119">
    <property type="entry name" value="LysR_subst-bd"/>
</dbReference>
<gene>
    <name evidence="6" type="ORF">GRI99_05095</name>
</gene>
<protein>
    <submittedName>
        <fullName evidence="6">LysR family transcriptional regulator</fullName>
    </submittedName>
</protein>
<dbReference type="PANTHER" id="PTHR30126:SF40">
    <property type="entry name" value="HTH-TYPE TRANSCRIPTIONAL REGULATOR GLTR"/>
    <property type="match status" value="1"/>
</dbReference>
<evidence type="ECO:0000313" key="7">
    <source>
        <dbReference type="Proteomes" id="UP000466966"/>
    </source>
</evidence>
<dbReference type="Gene3D" id="3.40.190.10">
    <property type="entry name" value="Periplasmic binding protein-like II"/>
    <property type="match status" value="2"/>
</dbReference>
<dbReference type="AlphaFoldDB" id="A0A844YX11"/>
<dbReference type="Gene3D" id="1.10.10.10">
    <property type="entry name" value="Winged helix-like DNA-binding domain superfamily/Winged helix DNA-binding domain"/>
    <property type="match status" value="1"/>
</dbReference>
<dbReference type="PROSITE" id="PS50931">
    <property type="entry name" value="HTH_LYSR"/>
    <property type="match status" value="1"/>
</dbReference>
<evidence type="ECO:0000313" key="6">
    <source>
        <dbReference type="EMBL" id="MXO71014.1"/>
    </source>
</evidence>
<dbReference type="Pfam" id="PF00126">
    <property type="entry name" value="HTH_1"/>
    <property type="match status" value="1"/>
</dbReference>
<evidence type="ECO:0000256" key="4">
    <source>
        <dbReference type="ARBA" id="ARBA00023163"/>
    </source>
</evidence>
<comment type="caution">
    <text evidence="6">The sequence shown here is derived from an EMBL/GenBank/DDBJ whole genome shotgun (WGS) entry which is preliminary data.</text>
</comment>
<evidence type="ECO:0000256" key="3">
    <source>
        <dbReference type="ARBA" id="ARBA00023125"/>
    </source>
</evidence>
<dbReference type="GO" id="GO:0003700">
    <property type="term" value="F:DNA-binding transcription factor activity"/>
    <property type="evidence" value="ECO:0007669"/>
    <property type="project" value="InterPro"/>
</dbReference>
<dbReference type="SUPFAM" id="SSF53850">
    <property type="entry name" value="Periplasmic binding protein-like II"/>
    <property type="match status" value="1"/>
</dbReference>
<accession>A0A844YX11</accession>
<dbReference type="InterPro" id="IPR036388">
    <property type="entry name" value="WH-like_DNA-bd_sf"/>
</dbReference>
<dbReference type="PANTHER" id="PTHR30126">
    <property type="entry name" value="HTH-TYPE TRANSCRIPTIONAL REGULATOR"/>
    <property type="match status" value="1"/>
</dbReference>
<proteinExistence type="inferred from homology"/>
<dbReference type="InterPro" id="IPR036390">
    <property type="entry name" value="WH_DNA-bd_sf"/>
</dbReference>
<dbReference type="InterPro" id="IPR000847">
    <property type="entry name" value="LysR_HTH_N"/>
</dbReference>
<dbReference type="Pfam" id="PF03466">
    <property type="entry name" value="LysR_substrate"/>
    <property type="match status" value="1"/>
</dbReference>
<sequence>MPVRVHGRGLREGLTRFPLPRKFLPSWPRRPLQSNASGGYRLCWRGYHFMAFTLRQIEVFVEAAQDENFRKTADRLNISQPAISRHIRLLEQHAGGRLFVRDRGSHAQLSPLGEAMLVEARAVLRAAQKVSFAAETDGMEVTVRIAAGNYLLDRWIRPNVRRLFATEDGLNLEFVQAAQHEELLRLVRAGEADCAFYTGDLLDLPGLEFTALRETSVGIYAAPALAARVRQVPADLAGLPYVLSNRGTPSEAWQLATLRGAGVAPARIAARSQFMEVIIDHVVEGQGASLIFDEDARPYVEKGQMVRLPVDIPTGQRVLVTRRDRQPHPRKELVIRRIGRMLQEGLA</sequence>
<reference evidence="6 7" key="1">
    <citation type="submission" date="2019-12" db="EMBL/GenBank/DDBJ databases">
        <title>Genomic-based taxomic classification of the family Erythrobacteraceae.</title>
        <authorList>
            <person name="Xu L."/>
        </authorList>
    </citation>
    <scope>NUCLEOTIDE SEQUENCE [LARGE SCALE GENOMIC DNA]</scope>
    <source>
        <strain evidence="6 7">M0322</strain>
    </source>
</reference>
<dbReference type="GO" id="GO:0000976">
    <property type="term" value="F:transcription cis-regulatory region binding"/>
    <property type="evidence" value="ECO:0007669"/>
    <property type="project" value="TreeGrafter"/>
</dbReference>
<dbReference type="PRINTS" id="PR00039">
    <property type="entry name" value="HTHLYSR"/>
</dbReference>
<dbReference type="SUPFAM" id="SSF46785">
    <property type="entry name" value="Winged helix' DNA-binding domain"/>
    <property type="match status" value="1"/>
</dbReference>
<keyword evidence="7" id="KW-1185">Reference proteome</keyword>
<evidence type="ECO:0000256" key="1">
    <source>
        <dbReference type="ARBA" id="ARBA00009437"/>
    </source>
</evidence>
<name>A0A844YX11_9SPHN</name>
<evidence type="ECO:0000259" key="5">
    <source>
        <dbReference type="PROSITE" id="PS50931"/>
    </source>
</evidence>
<comment type="similarity">
    <text evidence="1">Belongs to the LysR transcriptional regulatory family.</text>
</comment>
<feature type="domain" description="HTH lysR-type" evidence="5">
    <location>
        <begin position="52"/>
        <end position="110"/>
    </location>
</feature>
<keyword evidence="3" id="KW-0238">DNA-binding</keyword>
<evidence type="ECO:0000256" key="2">
    <source>
        <dbReference type="ARBA" id="ARBA00023015"/>
    </source>
</evidence>
<dbReference type="EMBL" id="WTYV01000002">
    <property type="protein sequence ID" value="MXO71014.1"/>
    <property type="molecule type" value="Genomic_DNA"/>
</dbReference>
<dbReference type="Proteomes" id="UP000466966">
    <property type="component" value="Unassembled WGS sequence"/>
</dbReference>
<keyword evidence="4" id="KW-0804">Transcription</keyword>
<keyword evidence="2" id="KW-0805">Transcription regulation</keyword>
<dbReference type="CDD" id="cd05466">
    <property type="entry name" value="PBP2_LTTR_substrate"/>
    <property type="match status" value="1"/>
</dbReference>